<dbReference type="Proteomes" id="UP000290889">
    <property type="component" value="Chromosome"/>
</dbReference>
<organism evidence="2 3">
    <name type="scientific">Muriicola soli</name>
    <dbReference type="NCBI Taxonomy" id="2507538"/>
    <lineage>
        <taxon>Bacteria</taxon>
        <taxon>Pseudomonadati</taxon>
        <taxon>Bacteroidota</taxon>
        <taxon>Flavobacteriia</taxon>
        <taxon>Flavobacteriales</taxon>
        <taxon>Flavobacteriaceae</taxon>
        <taxon>Muriicola</taxon>
    </lineage>
</organism>
<accession>A0A411E915</accession>
<keyword evidence="1" id="KW-0812">Transmembrane</keyword>
<dbReference type="KEGG" id="mur:EQY75_06500"/>
<gene>
    <name evidence="2" type="ORF">EQY75_06500</name>
</gene>
<name>A0A411E915_9FLAO</name>
<proteinExistence type="predicted"/>
<keyword evidence="1" id="KW-1133">Transmembrane helix</keyword>
<evidence type="ECO:0000256" key="1">
    <source>
        <dbReference type="SAM" id="Phobius"/>
    </source>
</evidence>
<dbReference type="RefSeq" id="WP_129604015.1">
    <property type="nucleotide sequence ID" value="NZ_CP035544.1"/>
</dbReference>
<dbReference type="AlphaFoldDB" id="A0A411E915"/>
<reference evidence="2 3" key="1">
    <citation type="submission" date="2019-01" db="EMBL/GenBank/DDBJ databases">
        <title>Muriicola soli sp. nov., isolated from soil.</title>
        <authorList>
            <person name="Kang H.J."/>
            <person name="Kim S.B."/>
        </authorList>
    </citation>
    <scope>NUCLEOTIDE SEQUENCE [LARGE SCALE GENOMIC DNA]</scope>
    <source>
        <strain evidence="2 3">MMS17-SY002</strain>
    </source>
</reference>
<protein>
    <submittedName>
        <fullName evidence="2">Uncharacterized protein</fullName>
    </submittedName>
</protein>
<evidence type="ECO:0000313" key="2">
    <source>
        <dbReference type="EMBL" id="QBA64206.1"/>
    </source>
</evidence>
<feature type="transmembrane region" description="Helical" evidence="1">
    <location>
        <begin position="53"/>
        <end position="77"/>
    </location>
</feature>
<dbReference type="EMBL" id="CP035544">
    <property type="protein sequence ID" value="QBA64206.1"/>
    <property type="molecule type" value="Genomic_DNA"/>
</dbReference>
<keyword evidence="3" id="KW-1185">Reference proteome</keyword>
<evidence type="ECO:0000313" key="3">
    <source>
        <dbReference type="Proteomes" id="UP000290889"/>
    </source>
</evidence>
<feature type="transmembrane region" description="Helical" evidence="1">
    <location>
        <begin position="12"/>
        <end position="33"/>
    </location>
</feature>
<dbReference type="OrthoDB" id="1436004at2"/>
<keyword evidence="1" id="KW-0472">Membrane</keyword>
<sequence length="98" mass="11444">MNLLLRAEKTNSITLSSLRTIEFAMYAILPVYLFKMAETLYILTTYLDHSEHIFPTTFVPVGSTILILQALIIFLTFTTFRHRKDRLGPFRYDRINGQ</sequence>